<dbReference type="PANTHER" id="PTHR34708">
    <property type="entry name" value="OS07G0440000 PROTEIN"/>
    <property type="match status" value="1"/>
</dbReference>
<evidence type="ECO:0000313" key="3">
    <source>
        <dbReference type="EMBL" id="KAJ4772958.1"/>
    </source>
</evidence>
<evidence type="ECO:0000313" key="4">
    <source>
        <dbReference type="Proteomes" id="UP001140206"/>
    </source>
</evidence>
<proteinExistence type="predicted"/>
<dbReference type="PANTHER" id="PTHR34708:SF1">
    <property type="entry name" value="OS08G0126400 PROTEIN"/>
    <property type="match status" value="1"/>
</dbReference>
<dbReference type="InterPro" id="IPR036047">
    <property type="entry name" value="F-box-like_dom_sf"/>
</dbReference>
<evidence type="ECO:0000259" key="1">
    <source>
        <dbReference type="Pfam" id="PF00646"/>
    </source>
</evidence>
<accession>A0AAV8E397</accession>
<dbReference type="Gene3D" id="1.20.1280.50">
    <property type="match status" value="1"/>
</dbReference>
<feature type="domain" description="KIB1-4 beta-propeller" evidence="2">
    <location>
        <begin position="81"/>
        <end position="248"/>
    </location>
</feature>
<sequence>MDSQRLNRRAPWADMPCELLELIFNHIDFVSCIRCTNVCKSWLMAIASILMLNPLFLCRENLPAFFFFDSSVEPDDLDYNFFDLLTGKVYSISVPGLKGPNRWVGARDGWLVVSVQNDEQYKLLNPLTGVTVGLPMATQSFFIDPLAFKKVVICRTPDSTNGFLLVGIFSGGGAAYVRQGDPTWIIIDEISKEECQDAIFHEGKIFILTSIGDLHSWDSSFGRHKLEASGRGTPVEQSQKPKFRKSNNFTKFHNIQTTSTHHILRLIIYKMQFAVTNLLVSTMIFEMYKISSKVLHIMIRLATQEPPSQHPSICS</sequence>
<reference evidence="3" key="1">
    <citation type="submission" date="2022-08" db="EMBL/GenBank/DDBJ databases">
        <authorList>
            <person name="Marques A."/>
        </authorList>
    </citation>
    <scope>NUCLEOTIDE SEQUENCE</scope>
    <source>
        <strain evidence="3">RhyPub2mFocal</strain>
        <tissue evidence="3">Leaves</tissue>
    </source>
</reference>
<dbReference type="InterPro" id="IPR005174">
    <property type="entry name" value="KIB1-4_b-propeller"/>
</dbReference>
<gene>
    <name evidence="3" type="ORF">LUZ62_057215</name>
</gene>
<dbReference type="EMBL" id="JAMFTS010000003">
    <property type="protein sequence ID" value="KAJ4772958.1"/>
    <property type="molecule type" value="Genomic_DNA"/>
</dbReference>
<dbReference type="Pfam" id="PF03478">
    <property type="entry name" value="Beta-prop_KIB1-4"/>
    <property type="match status" value="1"/>
</dbReference>
<name>A0AAV8E397_9POAL</name>
<organism evidence="3 4">
    <name type="scientific">Rhynchospora pubera</name>
    <dbReference type="NCBI Taxonomy" id="906938"/>
    <lineage>
        <taxon>Eukaryota</taxon>
        <taxon>Viridiplantae</taxon>
        <taxon>Streptophyta</taxon>
        <taxon>Embryophyta</taxon>
        <taxon>Tracheophyta</taxon>
        <taxon>Spermatophyta</taxon>
        <taxon>Magnoliopsida</taxon>
        <taxon>Liliopsida</taxon>
        <taxon>Poales</taxon>
        <taxon>Cyperaceae</taxon>
        <taxon>Cyperoideae</taxon>
        <taxon>Rhynchosporeae</taxon>
        <taxon>Rhynchospora</taxon>
    </lineage>
</organism>
<comment type="caution">
    <text evidence="3">The sequence shown here is derived from an EMBL/GenBank/DDBJ whole genome shotgun (WGS) entry which is preliminary data.</text>
</comment>
<evidence type="ECO:0000259" key="2">
    <source>
        <dbReference type="Pfam" id="PF03478"/>
    </source>
</evidence>
<dbReference type="Proteomes" id="UP001140206">
    <property type="component" value="Chromosome 3"/>
</dbReference>
<dbReference type="InterPro" id="IPR001810">
    <property type="entry name" value="F-box_dom"/>
</dbReference>
<protein>
    <submittedName>
        <fullName evidence="3">F-box family protein</fullName>
    </submittedName>
</protein>
<dbReference type="Pfam" id="PF00646">
    <property type="entry name" value="F-box"/>
    <property type="match status" value="1"/>
</dbReference>
<dbReference type="SUPFAM" id="SSF81383">
    <property type="entry name" value="F-box domain"/>
    <property type="match status" value="1"/>
</dbReference>
<feature type="domain" description="F-box" evidence="1">
    <location>
        <begin position="12"/>
        <end position="48"/>
    </location>
</feature>
<keyword evidence="4" id="KW-1185">Reference proteome</keyword>
<dbReference type="AlphaFoldDB" id="A0AAV8E397"/>